<dbReference type="Proteomes" id="UP000007060">
    <property type="component" value="Unassembled WGS sequence"/>
</dbReference>
<sequence>MNATENALLFKCGSKGYINQTYTPTEIYNCGVAEGKKTAKEKNPTYSIVYNTFLTWQPAESPETFTCGSHGFTNASYVASDFYACGFMQGKGTETNAGIHNTRPSHSLAKFIILFMLVVYTII</sequence>
<evidence type="ECO:0000313" key="2">
    <source>
        <dbReference type="Proteomes" id="UP000007060"/>
    </source>
</evidence>
<comment type="caution">
    <text evidence="1">The sequence shown here is derived from an EMBL/GenBank/DDBJ whole genome shotgun (WGS) entry which is preliminary data.</text>
</comment>
<proteinExistence type="predicted"/>
<evidence type="ECO:0000313" key="1">
    <source>
        <dbReference type="EMBL" id="EDN60123.1"/>
    </source>
</evidence>
<dbReference type="AlphaFoldDB" id="A6ZX93"/>
<accession>A6ZX93</accession>
<name>A6ZX93_YEAS7</name>
<protein>
    <submittedName>
        <fullName evidence="1">Conserved protein</fullName>
    </submittedName>
</protein>
<dbReference type="HOGENOM" id="CLU_2074484_0_0_1"/>
<dbReference type="OrthoDB" id="4038716at2759"/>
<organism evidence="1 2">
    <name type="scientific">Saccharomyces cerevisiae (strain YJM789)</name>
    <name type="common">Baker's yeast</name>
    <dbReference type="NCBI Taxonomy" id="307796"/>
    <lineage>
        <taxon>Eukaryota</taxon>
        <taxon>Fungi</taxon>
        <taxon>Dikarya</taxon>
        <taxon>Ascomycota</taxon>
        <taxon>Saccharomycotina</taxon>
        <taxon>Saccharomycetes</taxon>
        <taxon>Saccharomycetales</taxon>
        <taxon>Saccharomycetaceae</taxon>
        <taxon>Saccharomyces</taxon>
    </lineage>
</organism>
<reference evidence="1 2" key="1">
    <citation type="journal article" date="2007" name="Proc. Natl. Acad. Sci. U.S.A.">
        <title>Genome sequencing and comparative analysis of Saccharomyces cerevisiae strain YJM789.</title>
        <authorList>
            <person name="Wei W."/>
            <person name="McCusker J.H."/>
            <person name="Hyman R.W."/>
            <person name="Jones T."/>
            <person name="Ning Y."/>
            <person name="Cao Z."/>
            <person name="Gu Z."/>
            <person name="Bruno D."/>
            <person name="Miranda M."/>
            <person name="Nguyen M."/>
            <person name="Wilhelmy J."/>
            <person name="Komp C."/>
            <person name="Tamse R."/>
            <person name="Wang X."/>
            <person name="Jia P."/>
            <person name="Luedi P."/>
            <person name="Oefner P.J."/>
            <person name="David L."/>
            <person name="Dietrich F.S."/>
            <person name="Li Y."/>
            <person name="Davis R.W."/>
            <person name="Steinmetz L.M."/>
        </authorList>
    </citation>
    <scope>NUCLEOTIDE SEQUENCE [LARGE SCALE GENOMIC DNA]</scope>
    <source>
        <strain evidence="1 2">YJM789</strain>
    </source>
</reference>
<dbReference type="EMBL" id="AAFW02000145">
    <property type="protein sequence ID" value="EDN60123.1"/>
    <property type="molecule type" value="Genomic_DNA"/>
</dbReference>
<gene>
    <name evidence="1" type="ORF">SCY_0681</name>
</gene>